<dbReference type="Gene3D" id="3.40.50.150">
    <property type="entry name" value="Vaccinia Virus protein VP39"/>
    <property type="match status" value="1"/>
</dbReference>
<dbReference type="PROSITE" id="PS51006">
    <property type="entry name" value="PABS_2"/>
    <property type="match status" value="1"/>
</dbReference>
<proteinExistence type="inferred from homology"/>
<dbReference type="InterPro" id="IPR030374">
    <property type="entry name" value="PABS"/>
</dbReference>
<comment type="caution">
    <text evidence="6">The sequence shown here is derived from an EMBL/GenBank/DDBJ whole genome shotgun (WGS) entry which is preliminary data.</text>
</comment>
<dbReference type="SUPFAM" id="SSF53335">
    <property type="entry name" value="S-adenosyl-L-methionine-dependent methyltransferases"/>
    <property type="match status" value="1"/>
</dbReference>
<accession>A0A426VFW2</accession>
<evidence type="ECO:0000256" key="4">
    <source>
        <dbReference type="PROSITE-ProRule" id="PRU00354"/>
    </source>
</evidence>
<sequence length="348" mass="38553">MVLNARPATPRATADSDWTALRREMFMRGRSFEAVVERKWGVCLSPVASGPCWRPCRSDGFSVPRGPQKRNTPHGVSMAYRWRIDGPSMPPPRPIPYTGHAVTESPRLHTNRQTVSLSFETSLIQSCMRLEAPDELVLDYTRAMMGFLLFEPAPVSVLMIGLGGGSMLKYLHRHLPGADLTTVEINPGVIELRDDFHIPPDSERLRIICADGAAFMAGPPRTYDLILVDGFDGNGLPEVLCSRRFYQHCRASLAPRGMLVANVQADTTQTLEITRRLSHAFRACVITVESDEGGNEIAFAGAHAVFQDALAQFDARWATLPAPHQDTLAACSSRIQRALMKMPRPHPR</sequence>
<dbReference type="Proteomes" id="UP000269265">
    <property type="component" value="Unassembled WGS sequence"/>
</dbReference>
<keyword evidence="7" id="KW-1185">Reference proteome</keyword>
<dbReference type="EMBL" id="RSED01000002">
    <property type="protein sequence ID" value="RRS05699.1"/>
    <property type="molecule type" value="Genomic_DNA"/>
</dbReference>
<dbReference type="GO" id="GO:0006596">
    <property type="term" value="P:polyamine biosynthetic process"/>
    <property type="evidence" value="ECO:0007669"/>
    <property type="project" value="UniProtKB-UniRule"/>
</dbReference>
<dbReference type="CDD" id="cd02440">
    <property type="entry name" value="AdoMet_MTases"/>
    <property type="match status" value="1"/>
</dbReference>
<gene>
    <name evidence="6" type="ORF">EIP75_02195</name>
</gene>
<keyword evidence="3 4" id="KW-0620">Polyamine biosynthesis</keyword>
<dbReference type="PANTHER" id="PTHR43317">
    <property type="entry name" value="THERMOSPERMINE SYNTHASE ACAULIS5"/>
    <property type="match status" value="1"/>
</dbReference>
<evidence type="ECO:0000313" key="6">
    <source>
        <dbReference type="EMBL" id="RRS05699.1"/>
    </source>
</evidence>
<dbReference type="NCBIfam" id="NF037959">
    <property type="entry name" value="MFS_SpdSyn"/>
    <property type="match status" value="1"/>
</dbReference>
<evidence type="ECO:0000256" key="2">
    <source>
        <dbReference type="ARBA" id="ARBA00022679"/>
    </source>
</evidence>
<evidence type="ECO:0000256" key="1">
    <source>
        <dbReference type="ARBA" id="ARBA00007867"/>
    </source>
</evidence>
<feature type="domain" description="PABS" evidence="5">
    <location>
        <begin position="148"/>
        <end position="320"/>
    </location>
</feature>
<dbReference type="PANTHER" id="PTHR43317:SF11">
    <property type="entry name" value="POLYAMINE AMINOPROPYLTRANSFERASE 2"/>
    <property type="match status" value="1"/>
</dbReference>
<evidence type="ECO:0000313" key="7">
    <source>
        <dbReference type="Proteomes" id="UP000269265"/>
    </source>
</evidence>
<evidence type="ECO:0000256" key="3">
    <source>
        <dbReference type="ARBA" id="ARBA00023115"/>
    </source>
</evidence>
<dbReference type="AlphaFoldDB" id="A0A426VFW2"/>
<dbReference type="Pfam" id="PF01564">
    <property type="entry name" value="Spermine_synth"/>
    <property type="match status" value="1"/>
</dbReference>
<dbReference type="InterPro" id="IPR029063">
    <property type="entry name" value="SAM-dependent_MTases_sf"/>
</dbReference>
<evidence type="ECO:0000259" key="5">
    <source>
        <dbReference type="PROSITE" id="PS51006"/>
    </source>
</evidence>
<feature type="active site" description="Proton acceptor" evidence="4">
    <location>
        <position position="229"/>
    </location>
</feature>
<keyword evidence="2 4" id="KW-0808">Transferase</keyword>
<dbReference type="GO" id="GO:0016740">
    <property type="term" value="F:transferase activity"/>
    <property type="evidence" value="ECO:0007669"/>
    <property type="project" value="UniProtKB-UniRule"/>
</dbReference>
<name>A0A426VFW2_9BURK</name>
<protein>
    <recommendedName>
        <fullName evidence="5">PABS domain-containing protein</fullName>
    </recommendedName>
</protein>
<comment type="similarity">
    <text evidence="1">Belongs to the spermidine/spermine synthase family.</text>
</comment>
<reference evidence="6 7" key="1">
    <citation type="submission" date="2018-12" db="EMBL/GenBank/DDBJ databases">
        <title>The whole draft genome of Aquabacterium sp. SJQ9.</title>
        <authorList>
            <person name="Sun L."/>
            <person name="Gao X."/>
            <person name="Chen W."/>
            <person name="Huang K."/>
        </authorList>
    </citation>
    <scope>NUCLEOTIDE SEQUENCE [LARGE SCALE GENOMIC DNA]</scope>
    <source>
        <strain evidence="6 7">SJQ9</strain>
    </source>
</reference>
<organism evidence="6 7">
    <name type="scientific">Aquabacterium soli</name>
    <dbReference type="NCBI Taxonomy" id="2493092"/>
    <lineage>
        <taxon>Bacteria</taxon>
        <taxon>Pseudomonadati</taxon>
        <taxon>Pseudomonadota</taxon>
        <taxon>Betaproteobacteria</taxon>
        <taxon>Burkholderiales</taxon>
        <taxon>Aquabacterium</taxon>
    </lineage>
</organism>